<dbReference type="EMBL" id="QPJJ01000002">
    <property type="protein sequence ID" value="RCW76789.1"/>
    <property type="molecule type" value="Genomic_DNA"/>
</dbReference>
<accession>A0A368YAR4</accession>
<reference evidence="1 2" key="1">
    <citation type="submission" date="2018-07" db="EMBL/GenBank/DDBJ databases">
        <title>Genomic Encyclopedia of Type Strains, Phase IV (KMG-IV): sequencing the most valuable type-strain genomes for metagenomic binning, comparative biology and taxonomic classification.</title>
        <authorList>
            <person name="Goeker M."/>
        </authorList>
    </citation>
    <scope>NUCLEOTIDE SEQUENCE [LARGE SCALE GENOMIC DNA]</scope>
    <source>
        <strain evidence="1 2">DSM 27696</strain>
    </source>
</reference>
<dbReference type="InterPro" id="IPR036249">
    <property type="entry name" value="Thioredoxin-like_sf"/>
</dbReference>
<comment type="caution">
    <text evidence="1">The sequence shown here is derived from an EMBL/GenBank/DDBJ whole genome shotgun (WGS) entry which is preliminary data.</text>
</comment>
<organism evidence="1 2">
    <name type="scientific">Saliterribacillus persicus</name>
    <dbReference type="NCBI Taxonomy" id="930114"/>
    <lineage>
        <taxon>Bacteria</taxon>
        <taxon>Bacillati</taxon>
        <taxon>Bacillota</taxon>
        <taxon>Bacilli</taxon>
        <taxon>Bacillales</taxon>
        <taxon>Bacillaceae</taxon>
        <taxon>Saliterribacillus</taxon>
    </lineage>
</organism>
<dbReference type="RefSeq" id="WP_114351564.1">
    <property type="nucleotide sequence ID" value="NZ_QPJJ01000002.1"/>
</dbReference>
<proteinExistence type="predicted"/>
<gene>
    <name evidence="1" type="ORF">DFR57_10264</name>
</gene>
<evidence type="ECO:0008006" key="3">
    <source>
        <dbReference type="Google" id="ProtNLM"/>
    </source>
</evidence>
<protein>
    <recommendedName>
        <fullName evidence="3">Thioredoxin-like protein</fullName>
    </recommendedName>
</protein>
<evidence type="ECO:0000313" key="1">
    <source>
        <dbReference type="EMBL" id="RCW76789.1"/>
    </source>
</evidence>
<evidence type="ECO:0000313" key="2">
    <source>
        <dbReference type="Proteomes" id="UP000252585"/>
    </source>
</evidence>
<sequence length="199" mass="22923">MKTKALFKLILLLVFVIVFSAVLFAFTSSSTKTFEDIQKIPAQDVFTQSDQNYLVYFWQEGCKYCIEVEPDIVTYANDSSIPVYVVDMKKEANFHAWYDWEFHHDKFDVVIGKIKDGKEVYQDGIDLADYTNDAEINWSIEETEDKKIIASHNTPYPKTAPKSTEELEIVGTPTMISVQNGAFDSYYFGVDEIRDLMTK</sequence>
<name>A0A368YAR4_9BACI</name>
<dbReference type="Proteomes" id="UP000252585">
    <property type="component" value="Unassembled WGS sequence"/>
</dbReference>
<dbReference type="Gene3D" id="3.40.30.10">
    <property type="entry name" value="Glutaredoxin"/>
    <property type="match status" value="1"/>
</dbReference>
<dbReference type="OrthoDB" id="32134at2"/>
<dbReference type="SUPFAM" id="SSF52833">
    <property type="entry name" value="Thioredoxin-like"/>
    <property type="match status" value="1"/>
</dbReference>
<keyword evidence="2" id="KW-1185">Reference proteome</keyword>
<dbReference type="AlphaFoldDB" id="A0A368YAR4"/>